<keyword evidence="2" id="KW-1185">Reference proteome</keyword>
<evidence type="ECO:0000313" key="2">
    <source>
        <dbReference type="Proteomes" id="UP001231649"/>
    </source>
</evidence>
<protein>
    <submittedName>
        <fullName evidence="1">Uncharacterized protein</fullName>
    </submittedName>
</protein>
<evidence type="ECO:0000313" key="1">
    <source>
        <dbReference type="EMBL" id="KAJ8707135.1"/>
    </source>
</evidence>
<accession>A0ACC2Q350</accession>
<dbReference type="EMBL" id="CM056805">
    <property type="protein sequence ID" value="KAJ8707135.1"/>
    <property type="molecule type" value="Genomic_DNA"/>
</dbReference>
<proteinExistence type="predicted"/>
<dbReference type="Proteomes" id="UP001231649">
    <property type="component" value="Chromosome 29"/>
</dbReference>
<organism evidence="1 2">
    <name type="scientific">Mythimna loreyi</name>
    <dbReference type="NCBI Taxonomy" id="667449"/>
    <lineage>
        <taxon>Eukaryota</taxon>
        <taxon>Metazoa</taxon>
        <taxon>Ecdysozoa</taxon>
        <taxon>Arthropoda</taxon>
        <taxon>Hexapoda</taxon>
        <taxon>Insecta</taxon>
        <taxon>Pterygota</taxon>
        <taxon>Neoptera</taxon>
        <taxon>Endopterygota</taxon>
        <taxon>Lepidoptera</taxon>
        <taxon>Glossata</taxon>
        <taxon>Ditrysia</taxon>
        <taxon>Noctuoidea</taxon>
        <taxon>Noctuidae</taxon>
        <taxon>Noctuinae</taxon>
        <taxon>Hadenini</taxon>
        <taxon>Mythimna</taxon>
    </lineage>
</organism>
<reference evidence="1" key="1">
    <citation type="submission" date="2023-03" db="EMBL/GenBank/DDBJ databases">
        <title>Chromosome-level genomes of two armyworms, Mythimna separata and Mythimna loreyi, provide insights into the biosynthesis and reception of sex pheromones.</title>
        <authorList>
            <person name="Zhao H."/>
        </authorList>
    </citation>
    <scope>NUCLEOTIDE SEQUENCE</scope>
    <source>
        <strain evidence="1">BeijingLab</strain>
    </source>
</reference>
<gene>
    <name evidence="1" type="ORF">PYW08_011269</name>
</gene>
<name>A0ACC2Q350_9NEOP</name>
<sequence>MADVLDIENSEEFEVDEDGEQGIARLKEKARKRKGRGFGSEVGSGGASERGNRGRYDSLAPEGDGNTPGPQRSVEGWILFVSNVHEEAQEEDIQNQFSEFGEIKNIHLNLDRRTGFLKGYALVEYETYKQAASAREALDGADILGQPISVDWCFVKGPSKVHKKRREEMCREAGRLFPPKRRRDALRREVSCVAEM</sequence>
<comment type="caution">
    <text evidence="1">The sequence shown here is derived from an EMBL/GenBank/DDBJ whole genome shotgun (WGS) entry which is preliminary data.</text>
</comment>